<accession>A0A0G0V0C1</accession>
<dbReference type="GO" id="GO:0016787">
    <property type="term" value="F:hydrolase activity"/>
    <property type="evidence" value="ECO:0007669"/>
    <property type="project" value="UniProtKB-KW"/>
</dbReference>
<dbReference type="InterPro" id="IPR002716">
    <property type="entry name" value="PIN_dom"/>
</dbReference>
<proteinExistence type="inferred from homology"/>
<evidence type="ECO:0000256" key="7">
    <source>
        <dbReference type="ARBA" id="ARBA00038093"/>
    </source>
</evidence>
<evidence type="ECO:0000256" key="3">
    <source>
        <dbReference type="ARBA" id="ARBA00022722"/>
    </source>
</evidence>
<dbReference type="GO" id="GO:0000287">
    <property type="term" value="F:magnesium ion binding"/>
    <property type="evidence" value="ECO:0007669"/>
    <property type="project" value="UniProtKB-UniRule"/>
</dbReference>
<dbReference type="PANTHER" id="PTHR33653">
    <property type="entry name" value="RIBONUCLEASE VAPC2"/>
    <property type="match status" value="1"/>
</dbReference>
<keyword evidence="2 8" id="KW-1277">Toxin-antitoxin system</keyword>
<keyword evidence="5 8" id="KW-0378">Hydrolase</keyword>
<comment type="caution">
    <text evidence="10">The sequence shown here is derived from an EMBL/GenBank/DDBJ whole genome shotgun (WGS) entry which is preliminary data.</text>
</comment>
<gene>
    <name evidence="8" type="primary">vapC</name>
    <name evidence="10" type="ORF">UU41_C0008G0022</name>
</gene>
<evidence type="ECO:0000313" key="11">
    <source>
        <dbReference type="Proteomes" id="UP000034961"/>
    </source>
</evidence>
<keyword evidence="8" id="KW-0800">Toxin</keyword>
<comment type="cofactor">
    <cofactor evidence="1 8">
        <name>Mg(2+)</name>
        <dbReference type="ChEBI" id="CHEBI:18420"/>
    </cofactor>
</comment>
<dbReference type="InterPro" id="IPR022907">
    <property type="entry name" value="VapC_family"/>
</dbReference>
<keyword evidence="4 8" id="KW-0479">Metal-binding</keyword>
<evidence type="ECO:0000313" key="10">
    <source>
        <dbReference type="EMBL" id="KKR94338.1"/>
    </source>
</evidence>
<dbReference type="HAMAP" id="MF_00265">
    <property type="entry name" value="VapC_Nob1"/>
    <property type="match status" value="1"/>
</dbReference>
<dbReference type="SUPFAM" id="SSF88723">
    <property type="entry name" value="PIN domain-like"/>
    <property type="match status" value="1"/>
</dbReference>
<dbReference type="Proteomes" id="UP000034961">
    <property type="component" value="Unassembled WGS sequence"/>
</dbReference>
<evidence type="ECO:0000256" key="5">
    <source>
        <dbReference type="ARBA" id="ARBA00022801"/>
    </source>
</evidence>
<dbReference type="AlphaFoldDB" id="A0A0G0V0C1"/>
<evidence type="ECO:0000256" key="8">
    <source>
        <dbReference type="HAMAP-Rule" id="MF_00265"/>
    </source>
</evidence>
<organism evidence="10 11">
    <name type="scientific">Candidatus Roizmanbacteria bacterium GW2011_GWA1_41_13</name>
    <dbReference type="NCBI Taxonomy" id="1618474"/>
    <lineage>
        <taxon>Bacteria</taxon>
        <taxon>Candidatus Roizmaniibacteriota</taxon>
    </lineage>
</organism>
<evidence type="ECO:0000256" key="6">
    <source>
        <dbReference type="ARBA" id="ARBA00022842"/>
    </source>
</evidence>
<dbReference type="InterPro" id="IPR029060">
    <property type="entry name" value="PIN-like_dom_sf"/>
</dbReference>
<comment type="function">
    <text evidence="8">Toxic component of a toxin-antitoxin (TA) system. An RNase.</text>
</comment>
<comment type="similarity">
    <text evidence="7 8">Belongs to the PINc/VapC protein family.</text>
</comment>
<evidence type="ECO:0000256" key="1">
    <source>
        <dbReference type="ARBA" id="ARBA00001946"/>
    </source>
</evidence>
<dbReference type="Pfam" id="PF01850">
    <property type="entry name" value="PIN"/>
    <property type="match status" value="1"/>
</dbReference>
<dbReference type="Gene3D" id="3.40.50.1010">
    <property type="entry name" value="5'-nuclease"/>
    <property type="match status" value="1"/>
</dbReference>
<sequence length="129" mass="14736">MKRYQFDSDVIIWHLRGNGQIRNYLETLPEIFISIITIGEVYQGVRNKIELQVAKRFVSKSIAYPVNSAISFQAINLIEKYTLSNGLLTMDAVIAATALETNRILVTGNIKHFKVIRGLKVVDWRDLIN</sequence>
<dbReference type="InterPro" id="IPR050556">
    <property type="entry name" value="Type_II_TA_system_RNase"/>
</dbReference>
<evidence type="ECO:0000256" key="2">
    <source>
        <dbReference type="ARBA" id="ARBA00022649"/>
    </source>
</evidence>
<keyword evidence="3 8" id="KW-0540">Nuclease</keyword>
<name>A0A0G0V0C1_9BACT</name>
<feature type="binding site" evidence="8">
    <location>
        <position position="7"/>
    </location>
    <ligand>
        <name>Mg(2+)</name>
        <dbReference type="ChEBI" id="CHEBI:18420"/>
    </ligand>
</feature>
<dbReference type="CDD" id="cd18741">
    <property type="entry name" value="PIN_VapC4-5_FitB-like"/>
    <property type="match status" value="1"/>
</dbReference>
<feature type="domain" description="PIN" evidence="9">
    <location>
        <begin position="6"/>
        <end position="113"/>
    </location>
</feature>
<evidence type="ECO:0000259" key="9">
    <source>
        <dbReference type="Pfam" id="PF01850"/>
    </source>
</evidence>
<dbReference type="GO" id="GO:0004540">
    <property type="term" value="F:RNA nuclease activity"/>
    <property type="evidence" value="ECO:0007669"/>
    <property type="project" value="InterPro"/>
</dbReference>
<dbReference type="GO" id="GO:0090729">
    <property type="term" value="F:toxin activity"/>
    <property type="evidence" value="ECO:0007669"/>
    <property type="project" value="UniProtKB-KW"/>
</dbReference>
<dbReference type="PANTHER" id="PTHR33653:SF1">
    <property type="entry name" value="RIBONUCLEASE VAPC2"/>
    <property type="match status" value="1"/>
</dbReference>
<feature type="binding site" evidence="8">
    <location>
        <position position="91"/>
    </location>
    <ligand>
        <name>Mg(2+)</name>
        <dbReference type="ChEBI" id="CHEBI:18420"/>
    </ligand>
</feature>
<keyword evidence="6 8" id="KW-0460">Magnesium</keyword>
<dbReference type="EMBL" id="LCAN01000008">
    <property type="protein sequence ID" value="KKR94338.1"/>
    <property type="molecule type" value="Genomic_DNA"/>
</dbReference>
<evidence type="ECO:0000256" key="4">
    <source>
        <dbReference type="ARBA" id="ARBA00022723"/>
    </source>
</evidence>
<protein>
    <recommendedName>
        <fullName evidence="8">Ribonuclease VapC</fullName>
        <shortName evidence="8">RNase VapC</shortName>
        <ecNumber evidence="8">3.1.-.-</ecNumber>
    </recommendedName>
    <alternativeName>
        <fullName evidence="8">Toxin VapC</fullName>
    </alternativeName>
</protein>
<dbReference type="EC" id="3.1.-.-" evidence="8"/>
<reference evidence="10 11" key="1">
    <citation type="journal article" date="2015" name="Nature">
        <title>rRNA introns, odd ribosomes, and small enigmatic genomes across a large radiation of phyla.</title>
        <authorList>
            <person name="Brown C.T."/>
            <person name="Hug L.A."/>
            <person name="Thomas B.C."/>
            <person name="Sharon I."/>
            <person name="Castelle C.J."/>
            <person name="Singh A."/>
            <person name="Wilkins M.J."/>
            <person name="Williams K.H."/>
            <person name="Banfield J.F."/>
        </authorList>
    </citation>
    <scope>NUCLEOTIDE SEQUENCE [LARGE SCALE GENOMIC DNA]</scope>
</reference>